<comment type="caution">
    <text evidence="7">The sequence shown here is derived from an EMBL/GenBank/DDBJ whole genome shotgun (WGS) entry which is preliminary data.</text>
</comment>
<dbReference type="EMBL" id="JACHVA010000053">
    <property type="protein sequence ID" value="MBC2601443.1"/>
    <property type="molecule type" value="Genomic_DNA"/>
</dbReference>
<dbReference type="RefSeq" id="WP_185692156.1">
    <property type="nucleotide sequence ID" value="NZ_JACHVA010000053.1"/>
</dbReference>
<dbReference type="InterPro" id="IPR005467">
    <property type="entry name" value="His_kinase_dom"/>
</dbReference>
<dbReference type="InterPro" id="IPR036097">
    <property type="entry name" value="HisK_dim/P_sf"/>
</dbReference>
<dbReference type="SMART" id="SM00388">
    <property type="entry name" value="HisKA"/>
    <property type="match status" value="1"/>
</dbReference>
<organism evidence="7 8">
    <name type="scientific">Puniceicoccus vermicola</name>
    <dbReference type="NCBI Taxonomy" id="388746"/>
    <lineage>
        <taxon>Bacteria</taxon>
        <taxon>Pseudomonadati</taxon>
        <taxon>Verrucomicrobiota</taxon>
        <taxon>Opitutia</taxon>
        <taxon>Puniceicoccales</taxon>
        <taxon>Puniceicoccaceae</taxon>
        <taxon>Puniceicoccus</taxon>
    </lineage>
</organism>
<dbReference type="InterPro" id="IPR001789">
    <property type="entry name" value="Sig_transdc_resp-reg_receiver"/>
</dbReference>
<dbReference type="SMART" id="SM00387">
    <property type="entry name" value="HATPase_c"/>
    <property type="match status" value="1"/>
</dbReference>
<feature type="modified residue" description="4-aspartylphosphate" evidence="4">
    <location>
        <position position="55"/>
    </location>
</feature>
<evidence type="ECO:0000313" key="7">
    <source>
        <dbReference type="EMBL" id="MBC2601443.1"/>
    </source>
</evidence>
<sequence>MEAKTLVLLVEDDTYLLEVATDYLREIGYEVNSARSGQEALEKAKKVQPDIIVSDIMMQNGNGLYLLENLKRHPATHLIPFIFVTARGSRTDMRKGMALGADDYITKPFNLDELELAIRSQLEKVERRSKASAAFDQRHLLSLPHELRTPLNGILGITDLMIDGIRRGRIPSPSELEENVEILHESGLRLFRLIENYLLYYELRLATGNPRRIDLYLNQPAEVPIPASFFGELCKRHKRPNDVRINMTPATLPIGTELFLKIISELVDNSLKFSDPHESVHVTGYEERGQYVITVIDNGLGMTSEQIENVAPFTQFDREDLEQQGVGLGLCLVRLIAEVFDLELKIESGPSKGTSVSLLLPLNEERYEAK</sequence>
<feature type="domain" description="Histidine kinase" evidence="5">
    <location>
        <begin position="142"/>
        <end position="364"/>
    </location>
</feature>
<dbReference type="SUPFAM" id="SSF52172">
    <property type="entry name" value="CheY-like"/>
    <property type="match status" value="1"/>
</dbReference>
<dbReference type="InterPro" id="IPR003661">
    <property type="entry name" value="HisK_dim/P_dom"/>
</dbReference>
<proteinExistence type="predicted"/>
<comment type="catalytic activity">
    <reaction evidence="1">
        <text>ATP + protein L-histidine = ADP + protein N-phospho-L-histidine.</text>
        <dbReference type="EC" id="2.7.13.3"/>
    </reaction>
</comment>
<keyword evidence="3 4" id="KW-0597">Phosphoprotein</keyword>
<dbReference type="AlphaFoldDB" id="A0A7X1E3Z0"/>
<dbReference type="PROSITE" id="PS50110">
    <property type="entry name" value="RESPONSE_REGULATORY"/>
    <property type="match status" value="1"/>
</dbReference>
<dbReference type="CDD" id="cd17574">
    <property type="entry name" value="REC_OmpR"/>
    <property type="match status" value="1"/>
</dbReference>
<evidence type="ECO:0000256" key="1">
    <source>
        <dbReference type="ARBA" id="ARBA00000085"/>
    </source>
</evidence>
<dbReference type="InterPro" id="IPR004358">
    <property type="entry name" value="Sig_transdc_His_kin-like_C"/>
</dbReference>
<dbReference type="EC" id="2.7.13.3" evidence="2"/>
<dbReference type="SMART" id="SM00448">
    <property type="entry name" value="REC"/>
    <property type="match status" value="1"/>
</dbReference>
<dbReference type="SUPFAM" id="SSF55874">
    <property type="entry name" value="ATPase domain of HSP90 chaperone/DNA topoisomerase II/histidine kinase"/>
    <property type="match status" value="1"/>
</dbReference>
<dbReference type="Gene3D" id="3.30.565.10">
    <property type="entry name" value="Histidine kinase-like ATPase, C-terminal domain"/>
    <property type="match status" value="1"/>
</dbReference>
<evidence type="ECO:0000259" key="5">
    <source>
        <dbReference type="PROSITE" id="PS50109"/>
    </source>
</evidence>
<accession>A0A7X1E3Z0</accession>
<evidence type="ECO:0000256" key="4">
    <source>
        <dbReference type="PROSITE-ProRule" id="PRU00169"/>
    </source>
</evidence>
<keyword evidence="8" id="KW-1185">Reference proteome</keyword>
<dbReference type="PRINTS" id="PR00344">
    <property type="entry name" value="BCTRLSENSOR"/>
</dbReference>
<dbReference type="Gene3D" id="1.10.287.130">
    <property type="match status" value="1"/>
</dbReference>
<dbReference type="PANTHER" id="PTHR43547">
    <property type="entry name" value="TWO-COMPONENT HISTIDINE KINASE"/>
    <property type="match status" value="1"/>
</dbReference>
<dbReference type="SUPFAM" id="SSF47384">
    <property type="entry name" value="Homodimeric domain of signal transducing histidine kinase"/>
    <property type="match status" value="1"/>
</dbReference>
<evidence type="ECO:0000313" key="8">
    <source>
        <dbReference type="Proteomes" id="UP000525652"/>
    </source>
</evidence>
<dbReference type="PANTHER" id="PTHR43547:SF2">
    <property type="entry name" value="HYBRID SIGNAL TRANSDUCTION HISTIDINE KINASE C"/>
    <property type="match status" value="1"/>
</dbReference>
<dbReference type="GO" id="GO:0000155">
    <property type="term" value="F:phosphorelay sensor kinase activity"/>
    <property type="evidence" value="ECO:0007669"/>
    <property type="project" value="InterPro"/>
</dbReference>
<evidence type="ECO:0000259" key="6">
    <source>
        <dbReference type="PROSITE" id="PS50110"/>
    </source>
</evidence>
<dbReference type="Proteomes" id="UP000525652">
    <property type="component" value="Unassembled WGS sequence"/>
</dbReference>
<dbReference type="Pfam" id="PF02518">
    <property type="entry name" value="HATPase_c"/>
    <property type="match status" value="1"/>
</dbReference>
<dbReference type="Pfam" id="PF00512">
    <property type="entry name" value="HisKA"/>
    <property type="match status" value="1"/>
</dbReference>
<reference evidence="7 8" key="1">
    <citation type="submission" date="2020-07" db="EMBL/GenBank/DDBJ databases">
        <authorList>
            <person name="Feng X."/>
        </authorList>
    </citation>
    <scope>NUCLEOTIDE SEQUENCE [LARGE SCALE GENOMIC DNA]</scope>
    <source>
        <strain evidence="7 8">JCM14086</strain>
    </source>
</reference>
<dbReference type="InterPro" id="IPR036890">
    <property type="entry name" value="HATPase_C_sf"/>
</dbReference>
<evidence type="ECO:0000256" key="3">
    <source>
        <dbReference type="ARBA" id="ARBA00022553"/>
    </source>
</evidence>
<dbReference type="InterPro" id="IPR003594">
    <property type="entry name" value="HATPase_dom"/>
</dbReference>
<dbReference type="Gene3D" id="3.40.50.2300">
    <property type="match status" value="1"/>
</dbReference>
<keyword evidence="7" id="KW-0418">Kinase</keyword>
<dbReference type="PROSITE" id="PS50109">
    <property type="entry name" value="HIS_KIN"/>
    <property type="match status" value="1"/>
</dbReference>
<feature type="domain" description="Response regulatory" evidence="6">
    <location>
        <begin position="6"/>
        <end position="122"/>
    </location>
</feature>
<evidence type="ECO:0000256" key="2">
    <source>
        <dbReference type="ARBA" id="ARBA00012438"/>
    </source>
</evidence>
<protein>
    <recommendedName>
        <fullName evidence="2">histidine kinase</fullName>
        <ecNumber evidence="2">2.7.13.3</ecNumber>
    </recommendedName>
</protein>
<dbReference type="Pfam" id="PF00072">
    <property type="entry name" value="Response_reg"/>
    <property type="match status" value="1"/>
</dbReference>
<dbReference type="InterPro" id="IPR011006">
    <property type="entry name" value="CheY-like_superfamily"/>
</dbReference>
<name>A0A7X1E3Z0_9BACT</name>
<keyword evidence="7" id="KW-0808">Transferase</keyword>
<gene>
    <name evidence="7" type="ORF">H5P30_06595</name>
</gene>
<dbReference type="CDD" id="cd00082">
    <property type="entry name" value="HisKA"/>
    <property type="match status" value="1"/>
</dbReference>